<reference evidence="5 6" key="1">
    <citation type="submission" date="2017-11" db="EMBL/GenBank/DDBJ databases">
        <title>Draft genome of actinobacteria isolated from guarana (Paullinia cupana (Mart.) Ducke.</title>
        <authorList>
            <person name="Siqueira K.A."/>
            <person name="Liotti R.G."/>
            <person name="Mendes T.A.O."/>
            <person name="Soares M.A."/>
        </authorList>
    </citation>
    <scope>NUCLEOTIDE SEQUENCE [LARGE SCALE GENOMIC DNA]</scope>
    <source>
        <strain evidence="5 6">193</strain>
    </source>
</reference>
<dbReference type="SUPFAM" id="SSF48008">
    <property type="entry name" value="GntR ligand-binding domain-like"/>
    <property type="match status" value="1"/>
</dbReference>
<organism evidence="5 6">
    <name type="scientific">Streptomyces shenzhenensis</name>
    <dbReference type="NCBI Taxonomy" id="943815"/>
    <lineage>
        <taxon>Bacteria</taxon>
        <taxon>Bacillati</taxon>
        <taxon>Actinomycetota</taxon>
        <taxon>Actinomycetes</taxon>
        <taxon>Kitasatosporales</taxon>
        <taxon>Streptomycetaceae</taxon>
        <taxon>Streptomyces</taxon>
    </lineage>
</organism>
<dbReference type="InterPro" id="IPR011711">
    <property type="entry name" value="GntR_C"/>
</dbReference>
<dbReference type="InterPro" id="IPR008920">
    <property type="entry name" value="TF_FadR/GntR_C"/>
</dbReference>
<keyword evidence="1" id="KW-0805">Transcription regulation</keyword>
<dbReference type="InterPro" id="IPR036388">
    <property type="entry name" value="WH-like_DNA-bd_sf"/>
</dbReference>
<comment type="caution">
    <text evidence="5">The sequence shown here is derived from an EMBL/GenBank/DDBJ whole genome shotgun (WGS) entry which is preliminary data.</text>
</comment>
<dbReference type="Proteomes" id="UP000270471">
    <property type="component" value="Unassembled WGS sequence"/>
</dbReference>
<evidence type="ECO:0000256" key="3">
    <source>
        <dbReference type="ARBA" id="ARBA00023163"/>
    </source>
</evidence>
<evidence type="ECO:0000313" key="6">
    <source>
        <dbReference type="Proteomes" id="UP000270471"/>
    </source>
</evidence>
<dbReference type="PRINTS" id="PR00035">
    <property type="entry name" value="HTHGNTR"/>
</dbReference>
<keyword evidence="2" id="KW-0238">DNA-binding</keyword>
<dbReference type="PANTHER" id="PTHR43537">
    <property type="entry name" value="TRANSCRIPTIONAL REGULATOR, GNTR FAMILY"/>
    <property type="match status" value="1"/>
</dbReference>
<dbReference type="SMART" id="SM00895">
    <property type="entry name" value="FCD"/>
    <property type="match status" value="1"/>
</dbReference>
<dbReference type="OrthoDB" id="4164516at2"/>
<evidence type="ECO:0000259" key="4">
    <source>
        <dbReference type="PROSITE" id="PS50949"/>
    </source>
</evidence>
<dbReference type="InterPro" id="IPR000524">
    <property type="entry name" value="Tscrpt_reg_HTH_GntR"/>
</dbReference>
<name>A0A3M0I348_9ACTN</name>
<accession>A0A3M0I348</accession>
<sequence length="241" mass="26442">MTQTTDALTSSNKSGSALVDDLASQIRDRIMTGEIPIGAQLRQAELASNFGVSRTPIREALRQLQTGGLIEVLPHRGAVVRVPAPWEVRESYEVRAELEALAAARAVSRITRAQIDDLRGANKEMFDTSAAAAQDPASDTPAHQQNNDLFHTLISSISGNARLTKTIDDINTTFPRNVSAQLVVTDARHREENFQEHERIIDALAAGDTAQAAKEMREHVIKAGEQLAHWYEQRSSTVFHG</sequence>
<feature type="domain" description="HTH gntR-type" evidence="4">
    <location>
        <begin position="16"/>
        <end position="83"/>
    </location>
</feature>
<dbReference type="PANTHER" id="PTHR43537:SF24">
    <property type="entry name" value="GLUCONATE OPERON TRANSCRIPTIONAL REPRESSOR"/>
    <property type="match status" value="1"/>
</dbReference>
<dbReference type="InterPro" id="IPR036390">
    <property type="entry name" value="WH_DNA-bd_sf"/>
</dbReference>
<dbReference type="Pfam" id="PF07729">
    <property type="entry name" value="FCD"/>
    <property type="match status" value="1"/>
</dbReference>
<dbReference type="RefSeq" id="WP_121892547.1">
    <property type="nucleotide sequence ID" value="NZ_PENI01000021.1"/>
</dbReference>
<dbReference type="EMBL" id="PENI01000021">
    <property type="protein sequence ID" value="RMB82632.1"/>
    <property type="molecule type" value="Genomic_DNA"/>
</dbReference>
<dbReference type="GO" id="GO:0003700">
    <property type="term" value="F:DNA-binding transcription factor activity"/>
    <property type="evidence" value="ECO:0007669"/>
    <property type="project" value="InterPro"/>
</dbReference>
<evidence type="ECO:0000256" key="1">
    <source>
        <dbReference type="ARBA" id="ARBA00023015"/>
    </source>
</evidence>
<dbReference type="Gene3D" id="1.10.10.10">
    <property type="entry name" value="Winged helix-like DNA-binding domain superfamily/Winged helix DNA-binding domain"/>
    <property type="match status" value="1"/>
</dbReference>
<keyword evidence="6" id="KW-1185">Reference proteome</keyword>
<dbReference type="AlphaFoldDB" id="A0A3M0I348"/>
<dbReference type="SUPFAM" id="SSF46785">
    <property type="entry name" value="Winged helix' DNA-binding domain"/>
    <property type="match status" value="1"/>
</dbReference>
<dbReference type="PROSITE" id="PS50949">
    <property type="entry name" value="HTH_GNTR"/>
    <property type="match status" value="1"/>
</dbReference>
<keyword evidence="3" id="KW-0804">Transcription</keyword>
<proteinExistence type="predicted"/>
<dbReference type="CDD" id="cd07377">
    <property type="entry name" value="WHTH_GntR"/>
    <property type="match status" value="1"/>
</dbReference>
<dbReference type="SMART" id="SM00345">
    <property type="entry name" value="HTH_GNTR"/>
    <property type="match status" value="1"/>
</dbReference>
<protein>
    <submittedName>
        <fullName evidence="5">GntR family transcriptional regulator</fullName>
    </submittedName>
</protein>
<evidence type="ECO:0000313" key="5">
    <source>
        <dbReference type="EMBL" id="RMB82632.1"/>
    </source>
</evidence>
<dbReference type="GO" id="GO:0003677">
    <property type="term" value="F:DNA binding"/>
    <property type="evidence" value="ECO:0007669"/>
    <property type="project" value="UniProtKB-KW"/>
</dbReference>
<dbReference type="Pfam" id="PF00392">
    <property type="entry name" value="GntR"/>
    <property type="match status" value="1"/>
</dbReference>
<evidence type="ECO:0000256" key="2">
    <source>
        <dbReference type="ARBA" id="ARBA00023125"/>
    </source>
</evidence>
<dbReference type="Gene3D" id="1.20.120.530">
    <property type="entry name" value="GntR ligand-binding domain-like"/>
    <property type="match status" value="1"/>
</dbReference>
<gene>
    <name evidence="5" type="ORF">CTZ28_28170</name>
</gene>